<dbReference type="Proteomes" id="UP000886069">
    <property type="component" value="Unassembled WGS sequence"/>
</dbReference>
<dbReference type="SUPFAM" id="SSF81593">
    <property type="entry name" value="Nucleotidyltransferase substrate binding subunit/domain"/>
    <property type="match status" value="2"/>
</dbReference>
<evidence type="ECO:0000259" key="8">
    <source>
        <dbReference type="Pfam" id="PF03710"/>
    </source>
</evidence>
<accession>A0A7V2F408</accession>
<dbReference type="GO" id="GO:0005829">
    <property type="term" value="C:cytosol"/>
    <property type="evidence" value="ECO:0007669"/>
    <property type="project" value="TreeGrafter"/>
</dbReference>
<dbReference type="PANTHER" id="PTHR30621">
    <property type="entry name" value="GLUTAMINE SYNTHETASE ADENYLYLTRANSFERASE"/>
    <property type="match status" value="1"/>
</dbReference>
<dbReference type="InterPro" id="IPR013546">
    <property type="entry name" value="PII_UdlTrfase/GS_AdlTrfase"/>
</dbReference>
<keyword evidence="5" id="KW-0460">Magnesium</keyword>
<proteinExistence type="predicted"/>
<sequence length="774" mass="85051">METVSRLAFERESGERPLGEGEGFFEGPRRRFAVVSMGKLGGYELNYSSDIDLLYVCDVEERGEEYRFYSALARGITADLSSPTEEGTLYRVDLRLRPDGESGPIVVTVDDHVNYLQLRARPWEKQALLKARFTAGNVSVADRFLDNCGRLIFGEVVGIADISEVHTMRERALRSLPAQERETNIKLMRGGIRDIEFIAQALQLVHGRARNEVRSRNTLETLERLHHFGLIDDDAHGSLSDIYRFYRTVEHRLQMVANARTHALPTSGDELVRLGGRVARSALPGVRGENFRAELGRSIGRVRELYGEFFTGRVREEIPLILSLPAGADEVRSVLERYRIEDAGRAHRHLGSLVYGDFPDLEGPETLRSAARSLPVILESVGASPSPDLALKNLVTIVKATGAVRSTLDLLAASEGFRRLLIEVSSLSTSMTGVLARRIELLDAVAAGVPPDGIPPGTGAVSGWYEESLLHIHCQNPFPRSGPDTLGPLLSGAAERVIRRLFEESGGGEAPIALFALGSLAARESRFGSDLDLVAVGGEGADPAACAGTIRRMIALGRGTRGITIDLRLRGEGDASPLVQDLETYRAYFERRASFWEFVAFGKRRFICGDERIGADFDLLVGRRIAERFSSPGLMEELRQARAGLESLSEGVWDVKHAPGGLYDIDFMGAAARSGNAAEDSGSSGRLAALAGSGLLERSEAELLRRAHAVYYLVEHAAAHHGLRYPPLPERARFFEGYLGALLEPLLPGPEPFSERLARLKRSVREIFDRFCAR</sequence>
<dbReference type="CDD" id="cd05401">
    <property type="entry name" value="NT_GlnE_GlnD_like"/>
    <property type="match status" value="2"/>
</dbReference>
<feature type="region of interest" description="Disordered" evidence="7">
    <location>
        <begin position="1"/>
        <end position="20"/>
    </location>
</feature>
<evidence type="ECO:0000256" key="2">
    <source>
        <dbReference type="ARBA" id="ARBA00022695"/>
    </source>
</evidence>
<dbReference type="InterPro" id="IPR043519">
    <property type="entry name" value="NT_sf"/>
</dbReference>
<evidence type="ECO:0000256" key="5">
    <source>
        <dbReference type="ARBA" id="ARBA00022842"/>
    </source>
</evidence>
<dbReference type="InterPro" id="IPR023057">
    <property type="entry name" value="GlnE"/>
</dbReference>
<feature type="domain" description="PII-uridylyltransferase/Glutamine-synthetase adenylyltransferase" evidence="9">
    <location>
        <begin position="177"/>
        <end position="310"/>
    </location>
</feature>
<feature type="compositionally biased region" description="Basic and acidic residues" evidence="7">
    <location>
        <begin position="8"/>
        <end position="19"/>
    </location>
</feature>
<dbReference type="GO" id="GO:0005524">
    <property type="term" value="F:ATP binding"/>
    <property type="evidence" value="ECO:0007669"/>
    <property type="project" value="UniProtKB-KW"/>
</dbReference>
<evidence type="ECO:0000256" key="3">
    <source>
        <dbReference type="ARBA" id="ARBA00022741"/>
    </source>
</evidence>
<dbReference type="Pfam" id="PF03710">
    <property type="entry name" value="GlnE"/>
    <property type="match status" value="2"/>
</dbReference>
<name>A0A7V2F408_UNCEI</name>
<feature type="domain" description="PII-uridylyltransferase/Glutamine-synthetase adenylyltransferase" evidence="9">
    <location>
        <begin position="653"/>
        <end position="717"/>
    </location>
</feature>
<dbReference type="Gene3D" id="3.30.460.10">
    <property type="entry name" value="Beta Polymerase, domain 2"/>
    <property type="match status" value="2"/>
</dbReference>
<gene>
    <name evidence="10" type="ORF">ENO08_06400</name>
</gene>
<evidence type="ECO:0000256" key="7">
    <source>
        <dbReference type="SAM" id="MobiDB-lite"/>
    </source>
</evidence>
<feature type="domain" description="Glutamate-ammonia ligase adenylyltransferase repeated" evidence="8">
    <location>
        <begin position="505"/>
        <end position="618"/>
    </location>
</feature>
<evidence type="ECO:0000313" key="10">
    <source>
        <dbReference type="EMBL" id="HER44073.1"/>
    </source>
</evidence>
<dbReference type="GO" id="GO:0008882">
    <property type="term" value="F:[glutamate-ammonia-ligase] adenylyltransferase activity"/>
    <property type="evidence" value="ECO:0007669"/>
    <property type="project" value="InterPro"/>
</dbReference>
<feature type="domain" description="Glutamate-ammonia ligase adenylyltransferase repeated" evidence="8">
    <location>
        <begin position="28"/>
        <end position="145"/>
    </location>
</feature>
<keyword evidence="3" id="KW-0547">Nucleotide-binding</keyword>
<dbReference type="SUPFAM" id="SSF81301">
    <property type="entry name" value="Nucleotidyltransferase"/>
    <property type="match status" value="2"/>
</dbReference>
<dbReference type="Gene3D" id="1.20.120.330">
    <property type="entry name" value="Nucleotidyltransferases domain 2"/>
    <property type="match status" value="2"/>
</dbReference>
<reference evidence="10" key="1">
    <citation type="journal article" date="2020" name="mSystems">
        <title>Genome- and Community-Level Interaction Insights into Carbon Utilization and Element Cycling Functions of Hydrothermarchaeota in Hydrothermal Sediment.</title>
        <authorList>
            <person name="Zhou Z."/>
            <person name="Liu Y."/>
            <person name="Xu W."/>
            <person name="Pan J."/>
            <person name="Luo Z.H."/>
            <person name="Li M."/>
        </authorList>
    </citation>
    <scope>NUCLEOTIDE SEQUENCE [LARGE SCALE GENOMIC DNA]</scope>
    <source>
        <strain evidence="10">SpSt-1233</strain>
    </source>
</reference>
<protein>
    <recommendedName>
        <fullName evidence="11">Glutamine-synthetase adenylyltransferase</fullName>
    </recommendedName>
</protein>
<dbReference type="Pfam" id="PF08335">
    <property type="entry name" value="GlnD_UR_UTase"/>
    <property type="match status" value="2"/>
</dbReference>
<dbReference type="PANTHER" id="PTHR30621:SF0">
    <property type="entry name" value="BIFUNCTIONAL GLUTAMINE SYNTHETASE ADENYLYLTRANSFERASE_ADENYLYL-REMOVING ENZYME"/>
    <property type="match status" value="1"/>
</dbReference>
<keyword evidence="2" id="KW-0548">Nucleotidyltransferase</keyword>
<keyword evidence="6" id="KW-0511">Multifunctional enzyme</keyword>
<dbReference type="EMBL" id="DSEC01000455">
    <property type="protein sequence ID" value="HER44073.1"/>
    <property type="molecule type" value="Genomic_DNA"/>
</dbReference>
<keyword evidence="4" id="KW-0067">ATP-binding</keyword>
<organism evidence="10">
    <name type="scientific">Eiseniibacteriota bacterium</name>
    <dbReference type="NCBI Taxonomy" id="2212470"/>
    <lineage>
        <taxon>Bacteria</taxon>
        <taxon>Candidatus Eiseniibacteriota</taxon>
    </lineage>
</organism>
<dbReference type="InterPro" id="IPR005190">
    <property type="entry name" value="GlnE_rpt_dom"/>
</dbReference>
<evidence type="ECO:0000256" key="4">
    <source>
        <dbReference type="ARBA" id="ARBA00022840"/>
    </source>
</evidence>
<keyword evidence="1" id="KW-0808">Transferase</keyword>
<comment type="caution">
    <text evidence="10">The sequence shown here is derived from an EMBL/GenBank/DDBJ whole genome shotgun (WGS) entry which is preliminary data.</text>
</comment>
<dbReference type="GO" id="GO:0000820">
    <property type="term" value="P:regulation of glutamine family amino acid metabolic process"/>
    <property type="evidence" value="ECO:0007669"/>
    <property type="project" value="TreeGrafter"/>
</dbReference>
<evidence type="ECO:0008006" key="11">
    <source>
        <dbReference type="Google" id="ProtNLM"/>
    </source>
</evidence>
<dbReference type="AlphaFoldDB" id="A0A7V2F408"/>
<evidence type="ECO:0000256" key="6">
    <source>
        <dbReference type="ARBA" id="ARBA00023268"/>
    </source>
</evidence>
<evidence type="ECO:0000259" key="9">
    <source>
        <dbReference type="Pfam" id="PF08335"/>
    </source>
</evidence>
<evidence type="ECO:0000256" key="1">
    <source>
        <dbReference type="ARBA" id="ARBA00022679"/>
    </source>
</evidence>